<dbReference type="Proteomes" id="UP000198956">
    <property type="component" value="Unassembled WGS sequence"/>
</dbReference>
<dbReference type="InterPro" id="IPR011010">
    <property type="entry name" value="DNA_brk_join_enz"/>
</dbReference>
<dbReference type="SUPFAM" id="SSF56349">
    <property type="entry name" value="DNA breaking-rejoining enzymes"/>
    <property type="match status" value="1"/>
</dbReference>
<evidence type="ECO:0000313" key="4">
    <source>
        <dbReference type="Proteomes" id="UP000198956"/>
    </source>
</evidence>
<feature type="domain" description="Tyr recombinase" evidence="2">
    <location>
        <begin position="1"/>
        <end position="117"/>
    </location>
</feature>
<dbReference type="GO" id="GO:0015074">
    <property type="term" value="P:DNA integration"/>
    <property type="evidence" value="ECO:0007669"/>
    <property type="project" value="InterPro"/>
</dbReference>
<dbReference type="Pfam" id="PF13443">
    <property type="entry name" value="HTH_26"/>
    <property type="match status" value="1"/>
</dbReference>
<dbReference type="EMBL" id="FNDE01000005">
    <property type="protein sequence ID" value="SDG91564.1"/>
    <property type="molecule type" value="Genomic_DNA"/>
</dbReference>
<dbReference type="Pfam" id="PF00589">
    <property type="entry name" value="Phage_integrase"/>
    <property type="match status" value="1"/>
</dbReference>
<dbReference type="GO" id="GO:0003677">
    <property type="term" value="F:DNA binding"/>
    <property type="evidence" value="ECO:0007669"/>
    <property type="project" value="InterPro"/>
</dbReference>
<gene>
    <name evidence="3" type="ORF">SAMN04489735_1005128</name>
</gene>
<dbReference type="InterPro" id="IPR002104">
    <property type="entry name" value="Integrase_catalytic"/>
</dbReference>
<dbReference type="AlphaFoldDB" id="A0A1G7Y579"/>
<dbReference type="Gene3D" id="1.10.443.10">
    <property type="entry name" value="Intergrase catalytic core"/>
    <property type="match status" value="1"/>
</dbReference>
<dbReference type="PROSITE" id="PS51898">
    <property type="entry name" value="TYR_RECOMBINASE"/>
    <property type="match status" value="1"/>
</dbReference>
<dbReference type="RefSeq" id="WP_302846657.1">
    <property type="nucleotide sequence ID" value="NZ_FNDE01000005.1"/>
</dbReference>
<evidence type="ECO:0000313" key="3">
    <source>
        <dbReference type="EMBL" id="SDG91564.1"/>
    </source>
</evidence>
<sequence length="137" mass="15252">MIQSNLPVLMAKHGVRTLAEVVRQTGLSRTMLTAVCYSRGKGIPFDTMDALCEMFGVGIGELPVIRFHDLRHTHATILLQLSENPKVVSERLGHVNITITLDTYSHILPDMQKNLAQNFDVAMKNPVKRNTKSALVD</sequence>
<evidence type="ECO:0000259" key="2">
    <source>
        <dbReference type="PROSITE" id="PS51898"/>
    </source>
</evidence>
<protein>
    <submittedName>
        <fullName evidence="3">Phage integrase family protein</fullName>
    </submittedName>
</protein>
<name>A0A1G7Y579_ANETH</name>
<keyword evidence="1" id="KW-0233">DNA recombination</keyword>
<organism evidence="3 4">
    <name type="scientific">Aneurinibacillus thermoaerophilus</name>
    <dbReference type="NCBI Taxonomy" id="143495"/>
    <lineage>
        <taxon>Bacteria</taxon>
        <taxon>Bacillati</taxon>
        <taxon>Bacillota</taxon>
        <taxon>Bacilli</taxon>
        <taxon>Bacillales</taxon>
        <taxon>Paenibacillaceae</taxon>
        <taxon>Aneurinibacillus group</taxon>
        <taxon>Aneurinibacillus</taxon>
    </lineage>
</organism>
<dbReference type="InterPro" id="IPR001387">
    <property type="entry name" value="Cro/C1-type_HTH"/>
</dbReference>
<dbReference type="GO" id="GO:0006310">
    <property type="term" value="P:DNA recombination"/>
    <property type="evidence" value="ECO:0007669"/>
    <property type="project" value="UniProtKB-KW"/>
</dbReference>
<dbReference type="InterPro" id="IPR013762">
    <property type="entry name" value="Integrase-like_cat_sf"/>
</dbReference>
<proteinExistence type="predicted"/>
<evidence type="ECO:0000256" key="1">
    <source>
        <dbReference type="ARBA" id="ARBA00023172"/>
    </source>
</evidence>
<accession>A0A1G7Y579</accession>
<reference evidence="3 4" key="1">
    <citation type="submission" date="2016-10" db="EMBL/GenBank/DDBJ databases">
        <authorList>
            <person name="de Groot N.N."/>
        </authorList>
    </citation>
    <scope>NUCLEOTIDE SEQUENCE [LARGE SCALE GENOMIC DNA]</scope>
    <source>
        <strain evidence="3 4">L 420-91</strain>
    </source>
</reference>